<accession>A0A843X0I5</accession>
<dbReference type="PANTHER" id="PTHR31704:SF48">
    <property type="entry name" value="L10-INTERACTING MYB DOMAIN-CONTAINING PROTEIN-LIKE"/>
    <property type="match status" value="1"/>
</dbReference>
<reference evidence="3" key="1">
    <citation type="submission" date="2017-07" db="EMBL/GenBank/DDBJ databases">
        <title>Taro Niue Genome Assembly and Annotation.</title>
        <authorList>
            <person name="Atibalentja N."/>
            <person name="Keating K."/>
            <person name="Fields C.J."/>
        </authorList>
    </citation>
    <scope>NUCLEOTIDE SEQUENCE</scope>
    <source>
        <strain evidence="3">Niue_2</strain>
        <tissue evidence="3">Leaf</tissue>
    </source>
</reference>
<name>A0A843X0I5_COLES</name>
<protein>
    <recommendedName>
        <fullName evidence="2">Myb/SANT-like domain-containing protein</fullName>
    </recommendedName>
</protein>
<keyword evidence="4" id="KW-1185">Reference proteome</keyword>
<organism evidence="3 4">
    <name type="scientific">Colocasia esculenta</name>
    <name type="common">Wild taro</name>
    <name type="synonym">Arum esculentum</name>
    <dbReference type="NCBI Taxonomy" id="4460"/>
    <lineage>
        <taxon>Eukaryota</taxon>
        <taxon>Viridiplantae</taxon>
        <taxon>Streptophyta</taxon>
        <taxon>Embryophyta</taxon>
        <taxon>Tracheophyta</taxon>
        <taxon>Spermatophyta</taxon>
        <taxon>Magnoliopsida</taxon>
        <taxon>Liliopsida</taxon>
        <taxon>Araceae</taxon>
        <taxon>Aroideae</taxon>
        <taxon>Colocasieae</taxon>
        <taxon>Colocasia</taxon>
    </lineage>
</organism>
<dbReference type="Pfam" id="PF12776">
    <property type="entry name" value="Myb_DNA-bind_3"/>
    <property type="match status" value="1"/>
</dbReference>
<feature type="domain" description="Myb/SANT-like" evidence="2">
    <location>
        <begin position="16"/>
        <end position="108"/>
    </location>
</feature>
<dbReference type="OrthoDB" id="684435at2759"/>
<dbReference type="InterPro" id="IPR024752">
    <property type="entry name" value="Myb/SANT-like_dom"/>
</dbReference>
<evidence type="ECO:0000313" key="4">
    <source>
        <dbReference type="Proteomes" id="UP000652761"/>
    </source>
</evidence>
<evidence type="ECO:0000259" key="2">
    <source>
        <dbReference type="Pfam" id="PF12776"/>
    </source>
</evidence>
<dbReference type="Proteomes" id="UP000652761">
    <property type="component" value="Unassembled WGS sequence"/>
</dbReference>
<sequence>MSELKITSSRVSWRDPSRVKFFLDCCISEVTRVGRAGSSLRRESWAGVARHMKDKYKVTLSQKQMKNEFDYLRMMYIEWCNLIHECTPDDYNSVTNTVDWAADKWAEYLKDHPKAAVFKMSGFKWVEEGRVLFEGISAPGKLERGATEENSIDVVDESQPSPNSSDTMESEMKSERSLKRGRKCVAVIDQKFVRDVDLVIKDKNEGNQQCPASQFTMCPGTTLTGCCKMMDEIGLSPADDLYVQSAVIFSEKEIREQWIQWCEITKDPLPRIKWLKSMVKFKKLA</sequence>
<feature type="compositionally biased region" description="Polar residues" evidence="1">
    <location>
        <begin position="158"/>
        <end position="167"/>
    </location>
</feature>
<proteinExistence type="predicted"/>
<gene>
    <name evidence="3" type="ORF">Taro_047196</name>
</gene>
<dbReference type="AlphaFoldDB" id="A0A843X0I5"/>
<evidence type="ECO:0000313" key="3">
    <source>
        <dbReference type="EMBL" id="MQM14266.1"/>
    </source>
</evidence>
<dbReference type="EMBL" id="NMUH01006028">
    <property type="protein sequence ID" value="MQM14266.1"/>
    <property type="molecule type" value="Genomic_DNA"/>
</dbReference>
<feature type="region of interest" description="Disordered" evidence="1">
    <location>
        <begin position="143"/>
        <end position="175"/>
    </location>
</feature>
<evidence type="ECO:0000256" key="1">
    <source>
        <dbReference type="SAM" id="MobiDB-lite"/>
    </source>
</evidence>
<dbReference type="PANTHER" id="PTHR31704">
    <property type="entry name" value="MYB/SANT-LIKE DNA-BINDING DOMAIN PROTEIN-RELATED"/>
    <property type="match status" value="1"/>
</dbReference>
<comment type="caution">
    <text evidence="3">The sequence shown here is derived from an EMBL/GenBank/DDBJ whole genome shotgun (WGS) entry which is preliminary data.</text>
</comment>